<organism evidence="10 11">
    <name type="scientific">Trichuris suis</name>
    <name type="common">pig whipworm</name>
    <dbReference type="NCBI Taxonomy" id="68888"/>
    <lineage>
        <taxon>Eukaryota</taxon>
        <taxon>Metazoa</taxon>
        <taxon>Ecdysozoa</taxon>
        <taxon>Nematoda</taxon>
        <taxon>Enoplea</taxon>
        <taxon>Dorylaimia</taxon>
        <taxon>Trichinellida</taxon>
        <taxon>Trichuridae</taxon>
        <taxon>Trichuris</taxon>
    </lineage>
</organism>
<feature type="transmembrane region" description="Helical" evidence="8">
    <location>
        <begin position="758"/>
        <end position="779"/>
    </location>
</feature>
<feature type="transmembrane region" description="Helical" evidence="8">
    <location>
        <begin position="1783"/>
        <end position="1815"/>
    </location>
</feature>
<feature type="transmembrane region" description="Helical" evidence="8">
    <location>
        <begin position="1180"/>
        <end position="1201"/>
    </location>
</feature>
<comment type="subcellular location">
    <subcellularLocation>
        <location evidence="1">Membrane</location>
        <topology evidence="1">Multi-pass membrane protein</topology>
    </subcellularLocation>
</comment>
<feature type="region of interest" description="Disordered" evidence="7">
    <location>
        <begin position="1517"/>
        <end position="1544"/>
    </location>
</feature>
<dbReference type="GO" id="GO:0005119">
    <property type="term" value="F:smoothened binding"/>
    <property type="evidence" value="ECO:0007669"/>
    <property type="project" value="TreeGrafter"/>
</dbReference>
<evidence type="ECO:0000256" key="6">
    <source>
        <dbReference type="ARBA" id="ARBA00023180"/>
    </source>
</evidence>
<dbReference type="GO" id="GO:0045879">
    <property type="term" value="P:negative regulation of smoothened signaling pathway"/>
    <property type="evidence" value="ECO:0007669"/>
    <property type="project" value="TreeGrafter"/>
</dbReference>
<keyword evidence="3 8" id="KW-0812">Transmembrane</keyword>
<evidence type="ECO:0000256" key="8">
    <source>
        <dbReference type="SAM" id="Phobius"/>
    </source>
</evidence>
<evidence type="ECO:0000313" key="11">
    <source>
        <dbReference type="Proteomes" id="UP000030764"/>
    </source>
</evidence>
<feature type="transmembrane region" description="Helical" evidence="8">
    <location>
        <begin position="785"/>
        <end position="805"/>
    </location>
</feature>
<dbReference type="GO" id="GO:0018996">
    <property type="term" value="P:molting cycle, collagen and cuticulin-based cuticle"/>
    <property type="evidence" value="ECO:0007669"/>
    <property type="project" value="UniProtKB-ARBA"/>
</dbReference>
<comment type="similarity">
    <text evidence="2">Belongs to the patched family.</text>
</comment>
<feature type="transmembrane region" description="Helical" evidence="8">
    <location>
        <begin position="681"/>
        <end position="706"/>
    </location>
</feature>
<name>A0A085M7J6_9BILA</name>
<evidence type="ECO:0000256" key="2">
    <source>
        <dbReference type="ARBA" id="ARBA00005585"/>
    </source>
</evidence>
<dbReference type="EMBL" id="KL363219">
    <property type="protein sequence ID" value="KFD53192.1"/>
    <property type="molecule type" value="Genomic_DNA"/>
</dbReference>
<proteinExistence type="inferred from homology"/>
<protein>
    <recommendedName>
        <fullName evidence="9">SSD domain-containing protein</fullName>
    </recommendedName>
</protein>
<feature type="transmembrane region" description="Helical" evidence="8">
    <location>
        <begin position="1271"/>
        <end position="1295"/>
    </location>
</feature>
<dbReference type="PROSITE" id="PS50156">
    <property type="entry name" value="SSD"/>
    <property type="match status" value="1"/>
</dbReference>
<evidence type="ECO:0000256" key="4">
    <source>
        <dbReference type="ARBA" id="ARBA00022989"/>
    </source>
</evidence>
<feature type="domain" description="SSD" evidence="9">
    <location>
        <begin position="649"/>
        <end position="808"/>
    </location>
</feature>
<feature type="region of interest" description="Disordered" evidence="7">
    <location>
        <begin position="1"/>
        <end position="25"/>
    </location>
</feature>
<feature type="transmembrane region" description="Helical" evidence="8">
    <location>
        <begin position="1208"/>
        <end position="1229"/>
    </location>
</feature>
<reference evidence="10 11" key="1">
    <citation type="journal article" date="2014" name="Nat. Genet.">
        <title>Genome and transcriptome of the porcine whipworm Trichuris suis.</title>
        <authorList>
            <person name="Jex A.R."/>
            <person name="Nejsum P."/>
            <person name="Schwarz E.M."/>
            <person name="Hu L."/>
            <person name="Young N.D."/>
            <person name="Hall R.S."/>
            <person name="Korhonen P.K."/>
            <person name="Liao S."/>
            <person name="Thamsborg S."/>
            <person name="Xia J."/>
            <person name="Xu P."/>
            <person name="Wang S."/>
            <person name="Scheerlinck J.P."/>
            <person name="Hofmann A."/>
            <person name="Sternberg P.W."/>
            <person name="Wang J."/>
            <person name="Gasser R.B."/>
        </authorList>
    </citation>
    <scope>NUCLEOTIDE SEQUENCE [LARGE SCALE GENOMIC DNA]</scope>
    <source>
        <strain evidence="10">DCEP-RM93M</strain>
    </source>
</reference>
<dbReference type="Gene3D" id="1.20.1640.10">
    <property type="entry name" value="Multidrug efflux transporter AcrB transmembrane domain"/>
    <property type="match status" value="2"/>
</dbReference>
<dbReference type="GO" id="GO:0005886">
    <property type="term" value="C:plasma membrane"/>
    <property type="evidence" value="ECO:0007669"/>
    <property type="project" value="TreeGrafter"/>
</dbReference>
<dbReference type="FunFam" id="1.20.1640.10:FF:000031">
    <property type="entry name" value="PaTChed family"/>
    <property type="match status" value="1"/>
</dbReference>
<dbReference type="Proteomes" id="UP000030764">
    <property type="component" value="Unassembled WGS sequence"/>
</dbReference>
<evidence type="ECO:0000256" key="5">
    <source>
        <dbReference type="ARBA" id="ARBA00023136"/>
    </source>
</evidence>
<feature type="transmembrane region" description="Helical" evidence="8">
    <location>
        <begin position="1646"/>
        <end position="1669"/>
    </location>
</feature>
<evidence type="ECO:0000256" key="7">
    <source>
        <dbReference type="SAM" id="MobiDB-lite"/>
    </source>
</evidence>
<gene>
    <name evidence="10" type="ORF">M513_05902</name>
</gene>
<accession>A0A085M7J6</accession>
<keyword evidence="11" id="KW-1185">Reference proteome</keyword>
<sequence>MAANLTENGKLPSQGEQSPKGRHGMFHPLKTLFRYTVDPYLRRRMLYVCKDRPLPDVFKDVRRANYTRLACPMHRANQWTGTSKELRLMLPTPAILSIDRRCVGKSGPSAREIQIDVTNWNEEFRSQPSWVDASLALKLVKAGNAKGNRPALWLRGIMQKAMFCLGRKIQAHYLGTLAVGLLLLLFCCVGLKDIAMETDMEKLWVEKGGRLEAERRFLSEGGESSRTTRSSSDGQTLSDDDPVKSSASTNKRKAVSSGDAFLLIIQTARSRRDGILTREELLLHVQVVTEIAKLVVPLYGYNWTLSDICFKPPSPTMEGFLADTVKLLLDKIVPCTIITPLDCFWEGSKPLGPFPPLDLGPMLAAFIPSLNKNISWQNLNPKLVIEQLKSLGVADLSDFENFINRAGIGVAFQNRPCLDPLDPDCPITAPNHFNFCDIVEKFVSSREPETRLLGDDLDVMANVTAPPTTVAAPQAVDSDYYSDLSMFHSLGGVQAGPSEVISPLCEKHKEAVRTILRRDENLRRKWLPSDSFVDLAKEMTGGCVGFASNYMVWPEDLIIGGVKKKNNVISVFMMAGATEVYERFENSGRATSKGIGWSVDKANAVLNAWQKAYSQFLYDHVNNTGPSRQLHPMSGASINEMLEMFSQLNPTVMIVGYCIMVFYASFSMFTCDDHGVNSGVALAVLGCILVTLSSLAGLGCSTLLGIKFNPTTTQVIPFLSLGLGVDDMFLLLHNYRDIVENHSFNEIGMLLKETGLSALLTSLNNILAFVVGAVVPVPALRDFCLQVALVLIFNAITILTIYPAIMSIDLLRRKRRLVDVFCCFKAPPRVVPDPKGTCISPASPSREKTVNVSSGSVSDKTAVLGVNTGDSKLNGHYRCQLMSFSAKCFLKNCFLPFLDLTSVKVLIAAFGVALIAVGVYGVMNLELGLELTDLLPKGTPAYEFVAAREAYFSFFPFSAILKGPLDIPNKQPLIHEYRNRLAAMEYTVKHMGEITERYWLSMMSDWLRTLQTKFDDEWLRGYINETGVISSMVSHDAKLAYKLLCNKGEELDCSRVGNVKLVDANGFINPDGFYNYLTAWFNIDQMAYYLSQASFHPTPPIWHNTGHIRTVEDNKVPPASPLIISRIPFFVVNLVDTPAIVDFIRKVRAICDEFTDRGLPNFPEGLPISYWQHYVHLNHYLMVSLSIICGAVFVTISLILFNPWAAILVVTCVATMAFELAGLMGLYGLKLNPVSVVTLITAVGIGVEFTVHMLLSFLTSMGNRSERMRKAVWHMFTPVLHGGLSTLLGLLMLAFSEFEFIVQYFFLVMSTLILLGIFNGLVVFPVLLSWIGPPPEVQSLDNSNCLPPPSPSFVSKQLSSLCKSLGGNGGSDIGLNRSSRRGVPRASDMSLSTITEETPPPPPLGDSPAVKGEVRSDSVMTAVRGRKNSGSSDNGGAMLCSNDGSINGSVSPNNTDSPNVIVQLPLNSHIFAQSNVLGYAESTKWRILKSRMDSDSLSKRQRLARYWTNSTFYFDQQQQQQQRQKESQRRFPLSSPSAVQSSQVSPVYAVPNGAEKPWLKKKTSQAAISPSPAVLLTPPHDQRTTMPPELYDDVCLAPRRSSAPLPAATGSYPDSTLNQDVHRLAQLIALNRQRKMLEQFYLRIKLVAYVHLLVAFLLLSSDVALIVILWPKSAPQQQLKLILRCLYAMYVLNIGIVSILAAVQRERALYVLPLLCIILIANFLLAPFQLPIVQSLIEIIDIVQYETSGRVTLAPYASVFIHSFLQDSNLNGRKVMIEHSVSYVTFICLQVVYCFVGLFHLLVTIATMVFVFRIIGSSKTLKMLE</sequence>
<feature type="transmembrane region" description="Helical" evidence="8">
    <location>
        <begin position="905"/>
        <end position="923"/>
    </location>
</feature>
<feature type="transmembrane region" description="Helical" evidence="8">
    <location>
        <begin position="1235"/>
        <end position="1259"/>
    </location>
</feature>
<keyword evidence="6" id="KW-0325">Glycoprotein</keyword>
<feature type="compositionally biased region" description="Low complexity" evidence="7">
    <location>
        <begin position="1530"/>
        <end position="1544"/>
    </location>
</feature>
<evidence type="ECO:0000256" key="1">
    <source>
        <dbReference type="ARBA" id="ARBA00004141"/>
    </source>
</evidence>
<feature type="region of interest" description="Disordered" evidence="7">
    <location>
        <begin position="1372"/>
        <end position="1415"/>
    </location>
</feature>
<feature type="transmembrane region" description="Helical" evidence="8">
    <location>
        <begin position="1681"/>
        <end position="1702"/>
    </location>
</feature>
<feature type="region of interest" description="Disordered" evidence="7">
    <location>
        <begin position="216"/>
        <end position="251"/>
    </location>
</feature>
<dbReference type="InterPro" id="IPR000731">
    <property type="entry name" value="SSD"/>
</dbReference>
<keyword evidence="5 8" id="KW-0472">Membrane</keyword>
<dbReference type="InterPro" id="IPR053958">
    <property type="entry name" value="HMGCR/SNAP/NPC1-like_SSD"/>
</dbReference>
<feature type="transmembrane region" description="Helical" evidence="8">
    <location>
        <begin position="1709"/>
        <end position="1728"/>
    </location>
</feature>
<feature type="transmembrane region" description="Helical" evidence="8">
    <location>
        <begin position="651"/>
        <end position="669"/>
    </location>
</feature>
<evidence type="ECO:0000256" key="3">
    <source>
        <dbReference type="ARBA" id="ARBA00022692"/>
    </source>
</evidence>
<feature type="transmembrane region" description="Helical" evidence="8">
    <location>
        <begin position="171"/>
        <end position="191"/>
    </location>
</feature>
<feature type="transmembrane region" description="Helical" evidence="8">
    <location>
        <begin position="1301"/>
        <end position="1328"/>
    </location>
</feature>
<dbReference type="GO" id="GO:0097108">
    <property type="term" value="F:hedgehog family protein binding"/>
    <property type="evidence" value="ECO:0007669"/>
    <property type="project" value="TreeGrafter"/>
</dbReference>
<keyword evidence="4 8" id="KW-1133">Transmembrane helix</keyword>
<dbReference type="PANTHER" id="PTHR46022:SF1">
    <property type="entry name" value="PROTEIN PATCHED"/>
    <property type="match status" value="1"/>
</dbReference>
<feature type="compositionally biased region" description="Low complexity" evidence="7">
    <location>
        <begin position="219"/>
        <end position="232"/>
    </location>
</feature>
<dbReference type="SUPFAM" id="SSF82866">
    <property type="entry name" value="Multidrug efflux transporter AcrB transmembrane domain"/>
    <property type="match status" value="2"/>
</dbReference>
<evidence type="ECO:0000259" key="9">
    <source>
        <dbReference type="PROSITE" id="PS50156"/>
    </source>
</evidence>
<evidence type="ECO:0000313" key="10">
    <source>
        <dbReference type="EMBL" id="KFD53192.1"/>
    </source>
</evidence>
<dbReference type="GO" id="GO:0008158">
    <property type="term" value="F:hedgehog receptor activity"/>
    <property type="evidence" value="ECO:0007669"/>
    <property type="project" value="TreeGrafter"/>
</dbReference>
<dbReference type="Pfam" id="PF12349">
    <property type="entry name" value="Sterol-sensing"/>
    <property type="match status" value="1"/>
</dbReference>
<dbReference type="PANTHER" id="PTHR46022">
    <property type="entry name" value="PROTEIN PATCHED"/>
    <property type="match status" value="1"/>
</dbReference>